<dbReference type="Proteomes" id="UP001147747">
    <property type="component" value="Unassembled WGS sequence"/>
</dbReference>
<name>A0A9W9VZ79_9EURO</name>
<accession>A0A9W9VZ79</accession>
<gene>
    <name evidence="1" type="ORF">N7509_007603</name>
</gene>
<evidence type="ECO:0000313" key="2">
    <source>
        <dbReference type="Proteomes" id="UP001147747"/>
    </source>
</evidence>
<reference evidence="1" key="1">
    <citation type="submission" date="2022-12" db="EMBL/GenBank/DDBJ databases">
        <authorList>
            <person name="Petersen C."/>
        </authorList>
    </citation>
    <scope>NUCLEOTIDE SEQUENCE</scope>
    <source>
        <strain evidence="1">IBT 29677</strain>
    </source>
</reference>
<dbReference type="RefSeq" id="XP_056487791.1">
    <property type="nucleotide sequence ID" value="XM_056632240.1"/>
</dbReference>
<proteinExistence type="predicted"/>
<protein>
    <submittedName>
        <fullName evidence="1">Uncharacterized protein</fullName>
    </submittedName>
</protein>
<comment type="caution">
    <text evidence="1">The sequence shown here is derived from an EMBL/GenBank/DDBJ whole genome shotgun (WGS) entry which is preliminary data.</text>
</comment>
<evidence type="ECO:0000313" key="1">
    <source>
        <dbReference type="EMBL" id="KAJ5392113.1"/>
    </source>
</evidence>
<sequence>MSKSSPNSLAEGGRMVSAQFVDIGVANMKQLDTESDPFWKAIFNEQQRFGLWARNLGLYHRGHNSLDYRL</sequence>
<organism evidence="1 2">
    <name type="scientific">Penicillium cosmopolitanum</name>
    <dbReference type="NCBI Taxonomy" id="1131564"/>
    <lineage>
        <taxon>Eukaryota</taxon>
        <taxon>Fungi</taxon>
        <taxon>Dikarya</taxon>
        <taxon>Ascomycota</taxon>
        <taxon>Pezizomycotina</taxon>
        <taxon>Eurotiomycetes</taxon>
        <taxon>Eurotiomycetidae</taxon>
        <taxon>Eurotiales</taxon>
        <taxon>Aspergillaceae</taxon>
        <taxon>Penicillium</taxon>
    </lineage>
</organism>
<dbReference type="OrthoDB" id="6133115at2759"/>
<reference evidence="1" key="2">
    <citation type="journal article" date="2023" name="IMA Fungus">
        <title>Comparative genomic study of the Penicillium genus elucidates a diverse pangenome and 15 lateral gene transfer events.</title>
        <authorList>
            <person name="Petersen C."/>
            <person name="Sorensen T."/>
            <person name="Nielsen M.R."/>
            <person name="Sondergaard T.E."/>
            <person name="Sorensen J.L."/>
            <person name="Fitzpatrick D.A."/>
            <person name="Frisvad J.C."/>
            <person name="Nielsen K.L."/>
        </authorList>
    </citation>
    <scope>NUCLEOTIDE SEQUENCE</scope>
    <source>
        <strain evidence="1">IBT 29677</strain>
    </source>
</reference>
<dbReference type="EMBL" id="JAPZBU010000008">
    <property type="protein sequence ID" value="KAJ5392113.1"/>
    <property type="molecule type" value="Genomic_DNA"/>
</dbReference>
<keyword evidence="2" id="KW-1185">Reference proteome</keyword>
<dbReference type="GeneID" id="81371220"/>
<dbReference type="AlphaFoldDB" id="A0A9W9VZ79"/>